<dbReference type="GO" id="GO:0005737">
    <property type="term" value="C:cytoplasm"/>
    <property type="evidence" value="ECO:0007669"/>
    <property type="project" value="UniProtKB-SubCell"/>
</dbReference>
<evidence type="ECO:0000256" key="3">
    <source>
        <dbReference type="ARBA" id="ARBA00022679"/>
    </source>
</evidence>
<keyword evidence="4 5" id="KW-0479">Metal-binding</keyword>
<keyword evidence="5" id="KW-0963">Cytoplasm</keyword>
<dbReference type="Proteomes" id="UP000824540">
    <property type="component" value="Unassembled WGS sequence"/>
</dbReference>
<protein>
    <recommendedName>
        <fullName evidence="5">E3 ubiquitin-protein ligase</fullName>
        <ecNumber evidence="5">2.3.2.27</ecNumber>
    </recommendedName>
</protein>
<evidence type="ECO:0000256" key="1">
    <source>
        <dbReference type="ARBA" id="ARBA00000900"/>
    </source>
</evidence>
<dbReference type="PANTHER" id="PTHR12622">
    <property type="entry name" value="DELTEX-RELATED"/>
    <property type="match status" value="1"/>
</dbReference>
<evidence type="ECO:0000313" key="8">
    <source>
        <dbReference type="Proteomes" id="UP000824540"/>
    </source>
</evidence>
<dbReference type="EC" id="2.3.2.27" evidence="5"/>
<dbReference type="OrthoDB" id="527344at2759"/>
<dbReference type="Gene3D" id="3.30.390.130">
    <property type="match status" value="1"/>
</dbReference>
<dbReference type="InterPro" id="IPR039399">
    <property type="entry name" value="Deltex_C_sf"/>
</dbReference>
<dbReference type="GO" id="GO:0007219">
    <property type="term" value="P:Notch signaling pathway"/>
    <property type="evidence" value="ECO:0007669"/>
    <property type="project" value="InterPro"/>
</dbReference>
<dbReference type="AlphaFoldDB" id="A0A8T2MUW6"/>
<dbReference type="GO" id="GO:0008270">
    <property type="term" value="F:zinc ion binding"/>
    <property type="evidence" value="ECO:0007669"/>
    <property type="project" value="UniProtKB-KW"/>
</dbReference>
<keyword evidence="3 5" id="KW-0808">Transferase</keyword>
<comment type="similarity">
    <text evidence="5">Belongs to the Deltex family.</text>
</comment>
<sequence>MGASHHKEKFDCNMYLNGKGPPTIMKEWANEEEVLPQPVVTTEGKQPEGEMTWTTLSSCLAGYPNCGTIKINYVFKDGIQTATHPNPGSPYYGLNSAAYLPDNREGNKTLKLLKKAFDQGLVFKVVTNSRGEEAVGWSDIPHKTMTSCGAESYPDPNYLKNVNKILKDKGIA</sequence>
<dbReference type="InterPro" id="IPR039396">
    <property type="entry name" value="Deltex_C"/>
</dbReference>
<evidence type="ECO:0000313" key="7">
    <source>
        <dbReference type="EMBL" id="KAG9329791.1"/>
    </source>
</evidence>
<organism evidence="7 8">
    <name type="scientific">Albula glossodonta</name>
    <name type="common">roundjaw bonefish</name>
    <dbReference type="NCBI Taxonomy" id="121402"/>
    <lineage>
        <taxon>Eukaryota</taxon>
        <taxon>Metazoa</taxon>
        <taxon>Chordata</taxon>
        <taxon>Craniata</taxon>
        <taxon>Vertebrata</taxon>
        <taxon>Euteleostomi</taxon>
        <taxon>Actinopterygii</taxon>
        <taxon>Neopterygii</taxon>
        <taxon>Teleostei</taxon>
        <taxon>Albuliformes</taxon>
        <taxon>Albulidae</taxon>
        <taxon>Albula</taxon>
    </lineage>
</organism>
<keyword evidence="8" id="KW-1185">Reference proteome</keyword>
<keyword evidence="5" id="KW-0863">Zinc-finger</keyword>
<proteinExistence type="inferred from homology"/>
<name>A0A8T2MUW6_9TELE</name>
<evidence type="ECO:0000256" key="2">
    <source>
        <dbReference type="ARBA" id="ARBA00004906"/>
    </source>
</evidence>
<comment type="pathway">
    <text evidence="2 5">Protein modification; protein ubiquitination.</text>
</comment>
<keyword evidence="5" id="KW-0862">Zinc</keyword>
<comment type="caution">
    <text evidence="7">The sequence shown here is derived from an EMBL/GenBank/DDBJ whole genome shotgun (WGS) entry which is preliminary data.</text>
</comment>
<dbReference type="Pfam" id="PF18102">
    <property type="entry name" value="DTC"/>
    <property type="match status" value="1"/>
</dbReference>
<gene>
    <name evidence="7" type="ORF">JZ751_029589</name>
</gene>
<evidence type="ECO:0000256" key="5">
    <source>
        <dbReference type="RuleBase" id="RU367105"/>
    </source>
</evidence>
<feature type="domain" description="Deltex C-terminal" evidence="6">
    <location>
        <begin position="44"/>
        <end position="171"/>
    </location>
</feature>
<dbReference type="InterPro" id="IPR039398">
    <property type="entry name" value="Deltex_fam"/>
</dbReference>
<dbReference type="EMBL" id="JAFBMS010000906">
    <property type="protein sequence ID" value="KAG9329791.1"/>
    <property type="molecule type" value="Genomic_DNA"/>
</dbReference>
<dbReference type="GO" id="GO:0061630">
    <property type="term" value="F:ubiquitin protein ligase activity"/>
    <property type="evidence" value="ECO:0007669"/>
    <property type="project" value="UniProtKB-UniRule"/>
</dbReference>
<comment type="subcellular location">
    <subcellularLocation>
        <location evidence="5">Cytoplasm</location>
    </subcellularLocation>
</comment>
<accession>A0A8T2MUW6</accession>
<evidence type="ECO:0000259" key="6">
    <source>
        <dbReference type="Pfam" id="PF18102"/>
    </source>
</evidence>
<comment type="catalytic activity">
    <reaction evidence="1 5">
        <text>S-ubiquitinyl-[E2 ubiquitin-conjugating enzyme]-L-cysteine + [acceptor protein]-L-lysine = [E2 ubiquitin-conjugating enzyme]-L-cysteine + N(6)-ubiquitinyl-[acceptor protein]-L-lysine.</text>
        <dbReference type="EC" id="2.3.2.27"/>
    </reaction>
</comment>
<dbReference type="GO" id="GO:0016567">
    <property type="term" value="P:protein ubiquitination"/>
    <property type="evidence" value="ECO:0007669"/>
    <property type="project" value="UniProtKB-UniRule"/>
</dbReference>
<evidence type="ECO:0000256" key="4">
    <source>
        <dbReference type="ARBA" id="ARBA00022723"/>
    </source>
</evidence>
<reference evidence="7" key="1">
    <citation type="thesis" date="2021" institute="BYU ScholarsArchive" country="Provo, UT, USA">
        <title>Applications of and Algorithms for Genome Assembly and Genomic Analyses with an Emphasis on Marine Teleosts.</title>
        <authorList>
            <person name="Pickett B.D."/>
        </authorList>
    </citation>
    <scope>NUCLEOTIDE SEQUENCE</scope>
    <source>
        <strain evidence="7">HI-2016</strain>
    </source>
</reference>